<keyword evidence="3" id="KW-0687">Ribonucleoprotein</keyword>
<name>A0A9N9IS95_9GLOM</name>
<dbReference type="InterPro" id="IPR003256">
    <property type="entry name" value="Ribosomal_uL24"/>
</dbReference>
<sequence>MRNKPIHMLREVWSKFKEKTSTKLEHKKKWVHPKDRIERWKIIKGDMVKVITGDDKHKIGKVQQVDKYTNRVWVENVKMGRMTKSLELQMDEEPQNKDKTGGWWMKSTLKPIHVSNVMHVHPDDLKNDLIPAKEKRQVRVDWKKVNLDGKDIIRWRRVICGTNIIIPFPPKPKEPGYQQEKSVHDTDFEDANRLTWKISKESPLPK</sequence>
<organism evidence="5 6">
    <name type="scientific">Acaulospora morrowiae</name>
    <dbReference type="NCBI Taxonomy" id="94023"/>
    <lineage>
        <taxon>Eukaryota</taxon>
        <taxon>Fungi</taxon>
        <taxon>Fungi incertae sedis</taxon>
        <taxon>Mucoromycota</taxon>
        <taxon>Glomeromycotina</taxon>
        <taxon>Glomeromycetes</taxon>
        <taxon>Diversisporales</taxon>
        <taxon>Acaulosporaceae</taxon>
        <taxon>Acaulospora</taxon>
    </lineage>
</organism>
<dbReference type="PANTHER" id="PTHR12903">
    <property type="entry name" value="MITOCHONDRIAL RIBOSOMAL PROTEIN L24"/>
    <property type="match status" value="1"/>
</dbReference>
<comment type="similarity">
    <text evidence="1">Belongs to the universal ribosomal protein uL24 family.</text>
</comment>
<proteinExistence type="inferred from homology"/>
<dbReference type="GO" id="GO:0006412">
    <property type="term" value="P:translation"/>
    <property type="evidence" value="ECO:0007669"/>
    <property type="project" value="InterPro"/>
</dbReference>
<dbReference type="EMBL" id="CAJVPV010033945">
    <property type="protein sequence ID" value="CAG8747960.1"/>
    <property type="molecule type" value="Genomic_DNA"/>
</dbReference>
<accession>A0A9N9IS95</accession>
<dbReference type="GO" id="GO:0003723">
    <property type="term" value="F:RNA binding"/>
    <property type="evidence" value="ECO:0007669"/>
    <property type="project" value="InterPro"/>
</dbReference>
<dbReference type="Pfam" id="PF00467">
    <property type="entry name" value="KOW"/>
    <property type="match status" value="1"/>
</dbReference>
<gene>
    <name evidence="5" type="ORF">AMORRO_LOCUS15159</name>
</gene>
<dbReference type="GO" id="GO:0003735">
    <property type="term" value="F:structural constituent of ribosome"/>
    <property type="evidence" value="ECO:0007669"/>
    <property type="project" value="InterPro"/>
</dbReference>
<evidence type="ECO:0000259" key="4">
    <source>
        <dbReference type="Pfam" id="PF00467"/>
    </source>
</evidence>
<evidence type="ECO:0000313" key="6">
    <source>
        <dbReference type="Proteomes" id="UP000789342"/>
    </source>
</evidence>
<dbReference type="CDD" id="cd06089">
    <property type="entry name" value="KOW_RPL26"/>
    <property type="match status" value="1"/>
</dbReference>
<dbReference type="InterPro" id="IPR008991">
    <property type="entry name" value="Translation_prot_SH3-like_sf"/>
</dbReference>
<dbReference type="OrthoDB" id="359154at2759"/>
<dbReference type="GO" id="GO:0005840">
    <property type="term" value="C:ribosome"/>
    <property type="evidence" value="ECO:0007669"/>
    <property type="project" value="UniProtKB-KW"/>
</dbReference>
<dbReference type="GO" id="GO:1990904">
    <property type="term" value="C:ribonucleoprotein complex"/>
    <property type="evidence" value="ECO:0007669"/>
    <property type="project" value="UniProtKB-KW"/>
</dbReference>
<dbReference type="SUPFAM" id="SSF50104">
    <property type="entry name" value="Translation proteins SH3-like domain"/>
    <property type="match status" value="1"/>
</dbReference>
<keyword evidence="2" id="KW-0689">Ribosomal protein</keyword>
<protein>
    <submittedName>
        <fullName evidence="5">13240_t:CDS:1</fullName>
    </submittedName>
</protein>
<dbReference type="AlphaFoldDB" id="A0A9N9IS95"/>
<dbReference type="InterPro" id="IPR041988">
    <property type="entry name" value="Ribosomal_uL24_KOW"/>
</dbReference>
<feature type="domain" description="KOW" evidence="4">
    <location>
        <begin position="44"/>
        <end position="72"/>
    </location>
</feature>
<evidence type="ECO:0000256" key="3">
    <source>
        <dbReference type="ARBA" id="ARBA00023274"/>
    </source>
</evidence>
<keyword evidence="6" id="KW-1185">Reference proteome</keyword>
<evidence type="ECO:0000313" key="5">
    <source>
        <dbReference type="EMBL" id="CAG8747960.1"/>
    </source>
</evidence>
<evidence type="ECO:0000256" key="1">
    <source>
        <dbReference type="ARBA" id="ARBA00010618"/>
    </source>
</evidence>
<dbReference type="Gene3D" id="2.30.30.30">
    <property type="match status" value="1"/>
</dbReference>
<dbReference type="InterPro" id="IPR005824">
    <property type="entry name" value="KOW"/>
</dbReference>
<reference evidence="5" key="1">
    <citation type="submission" date="2021-06" db="EMBL/GenBank/DDBJ databases">
        <authorList>
            <person name="Kallberg Y."/>
            <person name="Tangrot J."/>
            <person name="Rosling A."/>
        </authorList>
    </citation>
    <scope>NUCLEOTIDE SEQUENCE</scope>
    <source>
        <strain evidence="5">CL551</strain>
    </source>
</reference>
<comment type="caution">
    <text evidence="5">The sequence shown here is derived from an EMBL/GenBank/DDBJ whole genome shotgun (WGS) entry which is preliminary data.</text>
</comment>
<dbReference type="Proteomes" id="UP000789342">
    <property type="component" value="Unassembled WGS sequence"/>
</dbReference>
<evidence type="ECO:0000256" key="2">
    <source>
        <dbReference type="ARBA" id="ARBA00022980"/>
    </source>
</evidence>
<dbReference type="InterPro" id="IPR014722">
    <property type="entry name" value="Rib_uL2_dom2"/>
</dbReference>
<dbReference type="HAMAP" id="MF_01326_B">
    <property type="entry name" value="Ribosomal_uL24_B"/>
    <property type="match status" value="1"/>
</dbReference>
<feature type="non-terminal residue" evidence="5">
    <location>
        <position position="1"/>
    </location>
</feature>